<evidence type="ECO:0000313" key="2">
    <source>
        <dbReference type="Proteomes" id="UP000320338"/>
    </source>
</evidence>
<organism evidence="1 2">
    <name type="scientific">Pseudonocardia hydrocarbonoxydans</name>
    <dbReference type="NCBI Taxonomy" id="76726"/>
    <lineage>
        <taxon>Bacteria</taxon>
        <taxon>Bacillati</taxon>
        <taxon>Actinomycetota</taxon>
        <taxon>Actinomycetes</taxon>
        <taxon>Pseudonocardiales</taxon>
        <taxon>Pseudonocardiaceae</taxon>
        <taxon>Pseudonocardia</taxon>
    </lineage>
</organism>
<gene>
    <name evidence="1" type="ORF">PHY01_44960</name>
</gene>
<keyword evidence="2" id="KW-1185">Reference proteome</keyword>
<proteinExistence type="predicted"/>
<dbReference type="AlphaFoldDB" id="A0A4Y3WTP1"/>
<dbReference type="EMBL" id="BJNG01000040">
    <property type="protein sequence ID" value="GEC22213.1"/>
    <property type="molecule type" value="Genomic_DNA"/>
</dbReference>
<name>A0A4Y3WTP1_9PSEU</name>
<dbReference type="Proteomes" id="UP000320338">
    <property type="component" value="Unassembled WGS sequence"/>
</dbReference>
<comment type="caution">
    <text evidence="1">The sequence shown here is derived from an EMBL/GenBank/DDBJ whole genome shotgun (WGS) entry which is preliminary data.</text>
</comment>
<protein>
    <submittedName>
        <fullName evidence="1">Uncharacterized protein</fullName>
    </submittedName>
</protein>
<accession>A0A4Y3WTP1</accession>
<dbReference type="RefSeq" id="WP_141281476.1">
    <property type="nucleotide sequence ID" value="NZ_BAAARZ010000063.1"/>
</dbReference>
<reference evidence="1 2" key="1">
    <citation type="submission" date="2019-06" db="EMBL/GenBank/DDBJ databases">
        <title>Whole genome shotgun sequence of Pseudonocardia hydrocarbonoxydans NBRC 14498.</title>
        <authorList>
            <person name="Hosoyama A."/>
            <person name="Uohara A."/>
            <person name="Ohji S."/>
            <person name="Ichikawa N."/>
        </authorList>
    </citation>
    <scope>NUCLEOTIDE SEQUENCE [LARGE SCALE GENOMIC DNA]</scope>
    <source>
        <strain evidence="1 2">NBRC 14498</strain>
    </source>
</reference>
<evidence type="ECO:0000313" key="1">
    <source>
        <dbReference type="EMBL" id="GEC22213.1"/>
    </source>
</evidence>
<sequence length="67" mass="7408">MTDATPLDVAVQLDEIERYKFALLLAVKHGFSDNPDAFACRLRGDTTDQLTSDSVELLADIAALRRN</sequence>